<dbReference type="Proteomes" id="UP000199167">
    <property type="component" value="Unassembled WGS sequence"/>
</dbReference>
<evidence type="ECO:0000313" key="3">
    <source>
        <dbReference type="Proteomes" id="UP000199167"/>
    </source>
</evidence>
<keyword evidence="3" id="KW-1185">Reference proteome</keyword>
<evidence type="ECO:0008006" key="4">
    <source>
        <dbReference type="Google" id="ProtNLM"/>
    </source>
</evidence>
<evidence type="ECO:0000256" key="1">
    <source>
        <dbReference type="SAM" id="SignalP"/>
    </source>
</evidence>
<feature type="chain" id="PRO_5011514836" description="Sensory transduction regulator" evidence="1">
    <location>
        <begin position="19"/>
        <end position="172"/>
    </location>
</feature>
<dbReference type="SUPFAM" id="SSF69635">
    <property type="entry name" value="Type III secretory system chaperone-like"/>
    <property type="match status" value="1"/>
</dbReference>
<dbReference type="OrthoDB" id="571431at2"/>
<gene>
    <name evidence="2" type="ORF">SAMN04488515_2389</name>
</gene>
<evidence type="ECO:0000313" key="2">
    <source>
        <dbReference type="EMBL" id="SEW37735.1"/>
    </source>
</evidence>
<dbReference type="AlphaFoldDB" id="A0A1I0RAW3"/>
<proteinExistence type="predicted"/>
<reference evidence="2 3" key="1">
    <citation type="submission" date="2016-10" db="EMBL/GenBank/DDBJ databases">
        <authorList>
            <person name="de Groot N.N."/>
        </authorList>
    </citation>
    <scope>NUCLEOTIDE SEQUENCE [LARGE SCALE GENOMIC DNA]</scope>
    <source>
        <strain evidence="2 3">DSM 17925</strain>
    </source>
</reference>
<dbReference type="STRING" id="364200.SAMN04488515_2389"/>
<dbReference type="Gene3D" id="3.30.1460.10">
    <property type="match status" value="1"/>
</dbReference>
<keyword evidence="1" id="KW-0732">Signal</keyword>
<sequence>MLRTLALTLCLFPVTLTAQESEPAMTAPRMAEIVLALDAEAQITANGIEFTVDDVPVLIVMDVRADRMRAMVPIRAATEMTPEEMLRVMQANFDTALDARYAIAGDRLWGVFIHPLSPLEKDQLISGIAQTVNIANTYGTLFTGGAAQFGAGDSGALQRKLLEDLLEKGQDI</sequence>
<protein>
    <recommendedName>
        <fullName evidence="4">Sensory transduction regulator</fullName>
    </recommendedName>
</protein>
<accession>A0A1I0RAW3</accession>
<name>A0A1I0RAW3_9RHOB</name>
<organism evidence="2 3">
    <name type="scientific">Cognatiyoonia koreensis</name>
    <dbReference type="NCBI Taxonomy" id="364200"/>
    <lineage>
        <taxon>Bacteria</taxon>
        <taxon>Pseudomonadati</taxon>
        <taxon>Pseudomonadota</taxon>
        <taxon>Alphaproteobacteria</taxon>
        <taxon>Rhodobacterales</taxon>
        <taxon>Paracoccaceae</taxon>
        <taxon>Cognatiyoonia</taxon>
    </lineage>
</organism>
<dbReference type="EMBL" id="FOIZ01000002">
    <property type="protein sequence ID" value="SEW37735.1"/>
    <property type="molecule type" value="Genomic_DNA"/>
</dbReference>
<dbReference type="RefSeq" id="WP_089994963.1">
    <property type="nucleotide sequence ID" value="NZ_FOIZ01000002.1"/>
</dbReference>
<feature type="signal peptide" evidence="1">
    <location>
        <begin position="1"/>
        <end position="18"/>
    </location>
</feature>